<dbReference type="Proteomes" id="UP001153620">
    <property type="component" value="Chromosome 3"/>
</dbReference>
<protein>
    <submittedName>
        <fullName evidence="1">Uncharacterized protein</fullName>
    </submittedName>
</protein>
<keyword evidence="2" id="KW-1185">Reference proteome</keyword>
<dbReference type="AlphaFoldDB" id="A0A9N9RZS4"/>
<accession>A0A9N9RZS4</accession>
<dbReference type="OrthoDB" id="10496317at2759"/>
<dbReference type="EMBL" id="OU895879">
    <property type="protein sequence ID" value="CAG9808085.1"/>
    <property type="molecule type" value="Genomic_DNA"/>
</dbReference>
<sequence>MNIYDTVMDFDIEFYDENARFGSNSQDNFSFFTTNNQPSSPRQCPISPSHDSSELLPMMDEDFVDFTSFIDKENKKPYSPARKRLNMDALATSSSPVTKNILQHSSNVNISSPFRSSGLKRTQSSLFESPVQNKKLKSENDHIYLQNQHIRKPISIMNVLTSSSENLRKNRL</sequence>
<organism evidence="1 2">
    <name type="scientific">Chironomus riparius</name>
    <dbReference type="NCBI Taxonomy" id="315576"/>
    <lineage>
        <taxon>Eukaryota</taxon>
        <taxon>Metazoa</taxon>
        <taxon>Ecdysozoa</taxon>
        <taxon>Arthropoda</taxon>
        <taxon>Hexapoda</taxon>
        <taxon>Insecta</taxon>
        <taxon>Pterygota</taxon>
        <taxon>Neoptera</taxon>
        <taxon>Endopterygota</taxon>
        <taxon>Diptera</taxon>
        <taxon>Nematocera</taxon>
        <taxon>Chironomoidea</taxon>
        <taxon>Chironomidae</taxon>
        <taxon>Chironominae</taxon>
        <taxon>Chironomus</taxon>
    </lineage>
</organism>
<reference evidence="1" key="2">
    <citation type="submission" date="2022-10" db="EMBL/GenBank/DDBJ databases">
        <authorList>
            <consortium name="ENA_rothamsted_submissions"/>
            <consortium name="culmorum"/>
            <person name="King R."/>
        </authorList>
    </citation>
    <scope>NUCLEOTIDE SEQUENCE</scope>
</reference>
<proteinExistence type="predicted"/>
<evidence type="ECO:0000313" key="1">
    <source>
        <dbReference type="EMBL" id="CAG9808085.1"/>
    </source>
</evidence>
<evidence type="ECO:0000313" key="2">
    <source>
        <dbReference type="Proteomes" id="UP001153620"/>
    </source>
</evidence>
<reference evidence="1" key="1">
    <citation type="submission" date="2022-01" db="EMBL/GenBank/DDBJ databases">
        <authorList>
            <person name="King R."/>
        </authorList>
    </citation>
    <scope>NUCLEOTIDE SEQUENCE</scope>
</reference>
<gene>
    <name evidence="1" type="ORF">CHIRRI_LOCUS10931</name>
</gene>
<name>A0A9N9RZS4_9DIPT</name>